<accession>A0A067QPD9</accession>
<keyword evidence="2" id="KW-1185">Reference proteome</keyword>
<dbReference type="Proteomes" id="UP000027135">
    <property type="component" value="Unassembled WGS sequence"/>
</dbReference>
<dbReference type="InParanoid" id="A0A067QPD9"/>
<dbReference type="AlphaFoldDB" id="A0A067QPD9"/>
<evidence type="ECO:0000313" key="1">
    <source>
        <dbReference type="EMBL" id="KDR11284.1"/>
    </source>
</evidence>
<reference evidence="1 2" key="1">
    <citation type="journal article" date="2014" name="Nat. Commun.">
        <title>Molecular traces of alternative social organization in a termite genome.</title>
        <authorList>
            <person name="Terrapon N."/>
            <person name="Li C."/>
            <person name="Robertson H.M."/>
            <person name="Ji L."/>
            <person name="Meng X."/>
            <person name="Booth W."/>
            <person name="Chen Z."/>
            <person name="Childers C.P."/>
            <person name="Glastad K.M."/>
            <person name="Gokhale K."/>
            <person name="Gowin J."/>
            <person name="Gronenberg W."/>
            <person name="Hermansen R.A."/>
            <person name="Hu H."/>
            <person name="Hunt B.G."/>
            <person name="Huylmans A.K."/>
            <person name="Khalil S.M."/>
            <person name="Mitchell R.D."/>
            <person name="Munoz-Torres M.C."/>
            <person name="Mustard J.A."/>
            <person name="Pan H."/>
            <person name="Reese J.T."/>
            <person name="Scharf M.E."/>
            <person name="Sun F."/>
            <person name="Vogel H."/>
            <person name="Xiao J."/>
            <person name="Yang W."/>
            <person name="Yang Z."/>
            <person name="Yang Z."/>
            <person name="Zhou J."/>
            <person name="Zhu J."/>
            <person name="Brent C.S."/>
            <person name="Elsik C.G."/>
            <person name="Goodisman M.A."/>
            <person name="Liberles D.A."/>
            <person name="Roe R.M."/>
            <person name="Vargo E.L."/>
            <person name="Vilcinskas A."/>
            <person name="Wang J."/>
            <person name="Bornberg-Bauer E."/>
            <person name="Korb J."/>
            <person name="Zhang G."/>
            <person name="Liebig J."/>
        </authorList>
    </citation>
    <scope>NUCLEOTIDE SEQUENCE [LARGE SCALE GENOMIC DNA]</scope>
    <source>
        <tissue evidence="1">Whole organism</tissue>
    </source>
</reference>
<protein>
    <submittedName>
        <fullName evidence="1">Uncharacterized protein</fullName>
    </submittedName>
</protein>
<dbReference type="EMBL" id="KK853107">
    <property type="protein sequence ID" value="KDR11284.1"/>
    <property type="molecule type" value="Genomic_DNA"/>
</dbReference>
<evidence type="ECO:0000313" key="2">
    <source>
        <dbReference type="Proteomes" id="UP000027135"/>
    </source>
</evidence>
<organism evidence="1 2">
    <name type="scientific">Zootermopsis nevadensis</name>
    <name type="common">Dampwood termite</name>
    <dbReference type="NCBI Taxonomy" id="136037"/>
    <lineage>
        <taxon>Eukaryota</taxon>
        <taxon>Metazoa</taxon>
        <taxon>Ecdysozoa</taxon>
        <taxon>Arthropoda</taxon>
        <taxon>Hexapoda</taxon>
        <taxon>Insecta</taxon>
        <taxon>Pterygota</taxon>
        <taxon>Neoptera</taxon>
        <taxon>Polyneoptera</taxon>
        <taxon>Dictyoptera</taxon>
        <taxon>Blattodea</taxon>
        <taxon>Blattoidea</taxon>
        <taxon>Termitoidae</taxon>
        <taxon>Termopsidae</taxon>
        <taxon>Zootermopsis</taxon>
    </lineage>
</organism>
<name>A0A067QPD9_ZOONE</name>
<sequence>MYSVDTTGIPLFKYWHYLATEKTEVAQKQVAITDFLKTNIFPDTHLDWNISFLWLTTFLNEFPPLVQHNIHTLGKQHCMFNPWIIHLLPVFESSTADETYCLVSLTCLHRDTATSNELEYSALKDN</sequence>
<gene>
    <name evidence="1" type="ORF">L798_14803</name>
</gene>
<proteinExistence type="predicted"/>